<dbReference type="InterPro" id="IPR003599">
    <property type="entry name" value="Ig_sub"/>
</dbReference>
<dbReference type="SMART" id="SM00408">
    <property type="entry name" value="IGc2"/>
    <property type="match status" value="3"/>
</dbReference>
<dbReference type="InterPro" id="IPR036179">
    <property type="entry name" value="Ig-like_dom_sf"/>
</dbReference>
<dbReference type="PANTHER" id="PTHR13771">
    <property type="entry name" value="INTERCELLULAR ADHESION MOLECULE"/>
    <property type="match status" value="1"/>
</dbReference>
<evidence type="ECO:0000313" key="5">
    <source>
        <dbReference type="Proteomes" id="UP001279410"/>
    </source>
</evidence>
<feature type="domain" description="Ig-like" evidence="3">
    <location>
        <begin position="403"/>
        <end position="473"/>
    </location>
</feature>
<feature type="domain" description="Ig-like" evidence="3">
    <location>
        <begin position="100"/>
        <end position="183"/>
    </location>
</feature>
<dbReference type="EMBL" id="BRZM01001024">
    <property type="protein sequence ID" value="GLD72412.1"/>
    <property type="molecule type" value="Genomic_DNA"/>
</dbReference>
<dbReference type="InterPro" id="IPR047012">
    <property type="entry name" value="ICAM_VCAM"/>
</dbReference>
<accession>A0AAD3NIC0</accession>
<dbReference type="PANTHER" id="PTHR13771:SF9">
    <property type="entry name" value="INTERCELLULAR ADHESION MOLECULE 5"/>
    <property type="match status" value="1"/>
</dbReference>
<dbReference type="GO" id="GO:0005178">
    <property type="term" value="F:integrin binding"/>
    <property type="evidence" value="ECO:0007669"/>
    <property type="project" value="InterPro"/>
</dbReference>
<dbReference type="InterPro" id="IPR007110">
    <property type="entry name" value="Ig-like_dom"/>
</dbReference>
<keyword evidence="2" id="KW-1133">Transmembrane helix</keyword>
<feature type="transmembrane region" description="Helical" evidence="2">
    <location>
        <begin position="484"/>
        <end position="510"/>
    </location>
</feature>
<dbReference type="SUPFAM" id="SSF48726">
    <property type="entry name" value="Immunoglobulin"/>
    <property type="match status" value="4"/>
</dbReference>
<evidence type="ECO:0000256" key="2">
    <source>
        <dbReference type="SAM" id="Phobius"/>
    </source>
</evidence>
<keyword evidence="5" id="KW-1185">Reference proteome</keyword>
<dbReference type="SMART" id="SM00409">
    <property type="entry name" value="IG"/>
    <property type="match status" value="4"/>
</dbReference>
<dbReference type="GO" id="GO:0007155">
    <property type="term" value="P:cell adhesion"/>
    <property type="evidence" value="ECO:0007669"/>
    <property type="project" value="InterPro"/>
</dbReference>
<comment type="caution">
    <text evidence="4">The sequence shown here is derived from an EMBL/GenBank/DDBJ whole genome shotgun (WGS) entry which is preliminary data.</text>
</comment>
<dbReference type="InterPro" id="IPR013783">
    <property type="entry name" value="Ig-like_fold"/>
</dbReference>
<dbReference type="Proteomes" id="UP001279410">
    <property type="component" value="Unassembled WGS sequence"/>
</dbReference>
<organism evidence="4 5">
    <name type="scientific">Lates japonicus</name>
    <name type="common">Japanese lates</name>
    <dbReference type="NCBI Taxonomy" id="270547"/>
    <lineage>
        <taxon>Eukaryota</taxon>
        <taxon>Metazoa</taxon>
        <taxon>Chordata</taxon>
        <taxon>Craniata</taxon>
        <taxon>Vertebrata</taxon>
        <taxon>Euteleostomi</taxon>
        <taxon>Actinopterygii</taxon>
        <taxon>Neopterygii</taxon>
        <taxon>Teleostei</taxon>
        <taxon>Neoteleostei</taxon>
        <taxon>Acanthomorphata</taxon>
        <taxon>Carangaria</taxon>
        <taxon>Carangaria incertae sedis</taxon>
        <taxon>Centropomidae</taxon>
        <taxon>Lates</taxon>
    </lineage>
</organism>
<gene>
    <name evidence="4" type="ORF">AKAME5_002373700</name>
</gene>
<keyword evidence="2" id="KW-0472">Membrane</keyword>
<dbReference type="Gene3D" id="2.60.40.10">
    <property type="entry name" value="Immunoglobulins"/>
    <property type="match status" value="4"/>
</dbReference>
<proteinExistence type="predicted"/>
<dbReference type="Pfam" id="PF13927">
    <property type="entry name" value="Ig_3"/>
    <property type="match status" value="2"/>
</dbReference>
<dbReference type="Pfam" id="PF13895">
    <property type="entry name" value="Ig_2"/>
    <property type="match status" value="1"/>
</dbReference>
<dbReference type="PROSITE" id="PS50835">
    <property type="entry name" value="IG_LIKE"/>
    <property type="match status" value="4"/>
</dbReference>
<name>A0AAD3NIC0_LATJO</name>
<evidence type="ECO:0000313" key="4">
    <source>
        <dbReference type="EMBL" id="GLD72412.1"/>
    </source>
</evidence>
<dbReference type="CDD" id="cd00096">
    <property type="entry name" value="Ig"/>
    <property type="match status" value="1"/>
</dbReference>
<evidence type="ECO:0000259" key="3">
    <source>
        <dbReference type="PROSITE" id="PS50835"/>
    </source>
</evidence>
<reference evidence="4" key="1">
    <citation type="submission" date="2022-08" db="EMBL/GenBank/DDBJ databases">
        <title>Genome sequencing of akame (Lates japonicus).</title>
        <authorList>
            <person name="Hashiguchi Y."/>
            <person name="Takahashi H."/>
        </authorList>
    </citation>
    <scope>NUCLEOTIDE SEQUENCE</scope>
    <source>
        <strain evidence="4">Kochi</strain>
    </source>
</reference>
<feature type="domain" description="Ig-like" evidence="3">
    <location>
        <begin position="276"/>
        <end position="375"/>
    </location>
</feature>
<evidence type="ECO:0000256" key="1">
    <source>
        <dbReference type="SAM" id="MobiDB-lite"/>
    </source>
</evidence>
<sequence length="548" mass="60919">MGATRVAPGQMTGKEGGERLGDGPNLKCPDSYTALEYAPHNLTCTVEGYPQPNITWYKDREEVSPPENLTRSDAGLYVITASNSLSSDNCTVEITVTYPPSPIAELEDSEVDVGSDVWLKCSSKSIPQPKYLWNYYRTANVLEESEDGVSRLHIHNATAYNMGSYTCHALNERGNVSKTVKVTVKGAEQECPIEITPDRMVILYNGTGPTATCKQTSTNTTNVKEIYWQVYGDRHADSSWNADTHRDWNADPVCIASFEGLGTCCKPLNFTLYKTPDSVLLHPVSNFTSTKEGEVFQLQCKIINVAPARNLVVRWYQGNDTLEPSVQDPMRVTDCHLENITHCNISVVSTPVNVLSTIRVNLSREQNGAELRCEAWVDLGPDGPQPSARDMSSPLNITVLYKPIINATKLPKTVPVFRGYPEELVCEADGNPSPKIQWFYNADKEPHMSGNTLTVYEAGFYNCTATNEVDSVSHVVEVILKEDYLPLIAGFVAVTVVAISIIFLFIYSIYYKNTKMRRYSLKNPKLSTHNGNVAHNGWDLQFPMNKLS</sequence>
<feature type="region of interest" description="Disordered" evidence="1">
    <location>
        <begin position="1"/>
        <end position="25"/>
    </location>
</feature>
<protein>
    <submittedName>
        <fullName evidence="4">Hemicentin-1-like protein</fullName>
    </submittedName>
</protein>
<feature type="domain" description="Ig-like" evidence="3">
    <location>
        <begin position="24"/>
        <end position="97"/>
    </location>
</feature>
<dbReference type="InterPro" id="IPR003598">
    <property type="entry name" value="Ig_sub2"/>
</dbReference>
<keyword evidence="2" id="KW-0812">Transmembrane</keyword>
<dbReference type="AlphaFoldDB" id="A0AAD3NIC0"/>